<accession>A0AA41ZBQ4</accession>
<reference evidence="7" key="1">
    <citation type="submission" date="2022-06" db="EMBL/GenBank/DDBJ databases">
        <title>Sphingomonas sp. nov. isolated from rhizosphere soil of tomato.</title>
        <authorList>
            <person name="Dong H."/>
            <person name="Gao R."/>
        </authorList>
    </citation>
    <scope>NUCLEOTIDE SEQUENCE</scope>
    <source>
        <strain evidence="7">MMSM24</strain>
    </source>
</reference>
<dbReference type="Pfam" id="PF00072">
    <property type="entry name" value="Response_reg"/>
    <property type="match status" value="1"/>
</dbReference>
<dbReference type="CDD" id="cd06170">
    <property type="entry name" value="LuxR_C_like"/>
    <property type="match status" value="1"/>
</dbReference>
<sequence length="223" mass="24039">MQDGRTALSPTLIVEDDPAIQFRIRRLVRGIEGPDAAIDIAATLAEARALLVRSNYALALIDIGLPDGNGCDLIAELHEREASTQTVVISAWGSESVVINALRSGAIGYLLKEREDVELDLLLRSIQRGGAPIDPAIARQILTFLPAEPNAASAPQASTSQITTREREILHLVSLGRTNREIADELCLSRLTIETHAKTIYRKLAVSSRTAAVFKAKSLGLLG</sequence>
<keyword evidence="3" id="KW-0804">Transcription</keyword>
<dbReference type="RefSeq" id="WP_179511209.1">
    <property type="nucleotide sequence ID" value="NZ_JANFAV010000015.1"/>
</dbReference>
<comment type="caution">
    <text evidence="7">The sequence shown here is derived from an EMBL/GenBank/DDBJ whole genome shotgun (WGS) entry which is preliminary data.</text>
</comment>
<protein>
    <submittedName>
        <fullName evidence="7">Response regulator transcription factor</fullName>
    </submittedName>
</protein>
<name>A0AA41ZBQ4_9SPHN</name>
<dbReference type="AlphaFoldDB" id="A0AA41ZBQ4"/>
<feature type="modified residue" description="4-aspartylphosphate" evidence="4">
    <location>
        <position position="62"/>
    </location>
</feature>
<dbReference type="Proteomes" id="UP001165565">
    <property type="component" value="Unassembled WGS sequence"/>
</dbReference>
<organism evidence="7 8">
    <name type="scientific">Sphingomonas lycopersici</name>
    <dbReference type="NCBI Taxonomy" id="2951807"/>
    <lineage>
        <taxon>Bacteria</taxon>
        <taxon>Pseudomonadati</taxon>
        <taxon>Pseudomonadota</taxon>
        <taxon>Alphaproteobacteria</taxon>
        <taxon>Sphingomonadales</taxon>
        <taxon>Sphingomonadaceae</taxon>
        <taxon>Sphingomonas</taxon>
    </lineage>
</organism>
<feature type="domain" description="HTH luxR-type" evidence="5">
    <location>
        <begin position="155"/>
        <end position="220"/>
    </location>
</feature>
<evidence type="ECO:0000313" key="7">
    <source>
        <dbReference type="EMBL" id="MCW6536693.1"/>
    </source>
</evidence>
<keyword evidence="2" id="KW-0238">DNA-binding</keyword>
<feature type="domain" description="Response regulatory" evidence="6">
    <location>
        <begin position="10"/>
        <end position="127"/>
    </location>
</feature>
<proteinExistence type="predicted"/>
<dbReference type="InterPro" id="IPR016032">
    <property type="entry name" value="Sig_transdc_resp-reg_C-effctor"/>
</dbReference>
<dbReference type="InterPro" id="IPR039420">
    <property type="entry name" value="WalR-like"/>
</dbReference>
<evidence type="ECO:0000259" key="6">
    <source>
        <dbReference type="PROSITE" id="PS50110"/>
    </source>
</evidence>
<dbReference type="InterPro" id="IPR001789">
    <property type="entry name" value="Sig_transdc_resp-reg_receiver"/>
</dbReference>
<dbReference type="SUPFAM" id="SSF52172">
    <property type="entry name" value="CheY-like"/>
    <property type="match status" value="1"/>
</dbReference>
<dbReference type="CDD" id="cd00156">
    <property type="entry name" value="REC"/>
    <property type="match status" value="1"/>
</dbReference>
<dbReference type="SMART" id="SM00421">
    <property type="entry name" value="HTH_LUXR"/>
    <property type="match status" value="1"/>
</dbReference>
<dbReference type="SUPFAM" id="SSF46894">
    <property type="entry name" value="C-terminal effector domain of the bipartite response regulators"/>
    <property type="match status" value="1"/>
</dbReference>
<dbReference type="PRINTS" id="PR00038">
    <property type="entry name" value="HTHLUXR"/>
</dbReference>
<gene>
    <name evidence="7" type="ORF">NEE01_18090</name>
</gene>
<dbReference type="GO" id="GO:0003677">
    <property type="term" value="F:DNA binding"/>
    <property type="evidence" value="ECO:0007669"/>
    <property type="project" value="UniProtKB-KW"/>
</dbReference>
<keyword evidence="4" id="KW-0597">Phosphoprotein</keyword>
<dbReference type="PANTHER" id="PTHR43214">
    <property type="entry name" value="TWO-COMPONENT RESPONSE REGULATOR"/>
    <property type="match status" value="1"/>
</dbReference>
<dbReference type="PROSITE" id="PS50043">
    <property type="entry name" value="HTH_LUXR_2"/>
    <property type="match status" value="1"/>
</dbReference>
<evidence type="ECO:0000256" key="2">
    <source>
        <dbReference type="ARBA" id="ARBA00023125"/>
    </source>
</evidence>
<dbReference type="Gene3D" id="1.10.10.10">
    <property type="entry name" value="Winged helix-like DNA-binding domain superfamily/Winged helix DNA-binding domain"/>
    <property type="match status" value="1"/>
</dbReference>
<evidence type="ECO:0000256" key="1">
    <source>
        <dbReference type="ARBA" id="ARBA00023015"/>
    </source>
</evidence>
<dbReference type="Gene3D" id="3.40.50.2300">
    <property type="match status" value="1"/>
</dbReference>
<evidence type="ECO:0000259" key="5">
    <source>
        <dbReference type="PROSITE" id="PS50043"/>
    </source>
</evidence>
<evidence type="ECO:0000256" key="3">
    <source>
        <dbReference type="ARBA" id="ARBA00023163"/>
    </source>
</evidence>
<evidence type="ECO:0000313" key="8">
    <source>
        <dbReference type="Proteomes" id="UP001165565"/>
    </source>
</evidence>
<dbReference type="InterPro" id="IPR011006">
    <property type="entry name" value="CheY-like_superfamily"/>
</dbReference>
<dbReference type="InterPro" id="IPR036388">
    <property type="entry name" value="WH-like_DNA-bd_sf"/>
</dbReference>
<evidence type="ECO:0000256" key="4">
    <source>
        <dbReference type="PROSITE-ProRule" id="PRU00169"/>
    </source>
</evidence>
<keyword evidence="1" id="KW-0805">Transcription regulation</keyword>
<dbReference type="EMBL" id="JANFAV010000015">
    <property type="protein sequence ID" value="MCW6536693.1"/>
    <property type="molecule type" value="Genomic_DNA"/>
</dbReference>
<dbReference type="SMART" id="SM00448">
    <property type="entry name" value="REC"/>
    <property type="match status" value="1"/>
</dbReference>
<dbReference type="InterPro" id="IPR000792">
    <property type="entry name" value="Tscrpt_reg_LuxR_C"/>
</dbReference>
<dbReference type="PANTHER" id="PTHR43214:SF41">
    <property type="entry name" value="NITRATE_NITRITE RESPONSE REGULATOR PROTEIN NARP"/>
    <property type="match status" value="1"/>
</dbReference>
<dbReference type="GO" id="GO:0006355">
    <property type="term" value="P:regulation of DNA-templated transcription"/>
    <property type="evidence" value="ECO:0007669"/>
    <property type="project" value="InterPro"/>
</dbReference>
<dbReference type="GO" id="GO:0000160">
    <property type="term" value="P:phosphorelay signal transduction system"/>
    <property type="evidence" value="ECO:0007669"/>
    <property type="project" value="InterPro"/>
</dbReference>
<dbReference type="Pfam" id="PF00196">
    <property type="entry name" value="GerE"/>
    <property type="match status" value="1"/>
</dbReference>
<keyword evidence="8" id="KW-1185">Reference proteome</keyword>
<dbReference type="PROSITE" id="PS50110">
    <property type="entry name" value="RESPONSE_REGULATORY"/>
    <property type="match status" value="1"/>
</dbReference>